<gene>
    <name evidence="1" type="primary">rseC_2</name>
    <name evidence="1" type="ORF">NCTC9128_01579</name>
</gene>
<dbReference type="EMBL" id="UAWN01000005">
    <property type="protein sequence ID" value="SQC09608.1"/>
    <property type="molecule type" value="Genomic_DNA"/>
</dbReference>
<proteinExistence type="predicted"/>
<organism evidence="1 2">
    <name type="scientific">Klebsiella pneumoniae</name>
    <dbReference type="NCBI Taxonomy" id="573"/>
    <lineage>
        <taxon>Bacteria</taxon>
        <taxon>Pseudomonadati</taxon>
        <taxon>Pseudomonadota</taxon>
        <taxon>Gammaproteobacteria</taxon>
        <taxon>Enterobacterales</taxon>
        <taxon>Enterobacteriaceae</taxon>
        <taxon>Klebsiella/Raoultella group</taxon>
        <taxon>Klebsiella</taxon>
        <taxon>Klebsiella pneumoniae complex</taxon>
    </lineage>
</organism>
<accession>A0A2X3BX13</accession>
<evidence type="ECO:0000313" key="2">
    <source>
        <dbReference type="Proteomes" id="UP000251088"/>
    </source>
</evidence>
<name>A0A2X3BX13_KLEPN</name>
<sequence>MLVYMAPLAGLFVMASIFQVLFASDIASLCGALLGGVGGFLVARGLSPRLAGTSVLAAGDFERRTAAGSAAC</sequence>
<protein>
    <submittedName>
        <fullName evidence="1">Sigma factor RpoE regulatory protein RseC</fullName>
    </submittedName>
</protein>
<dbReference type="AlphaFoldDB" id="A0A2X3BX13"/>
<reference evidence="1 2" key="1">
    <citation type="submission" date="2018-06" db="EMBL/GenBank/DDBJ databases">
        <authorList>
            <consortium name="Pathogen Informatics"/>
            <person name="Doyle S."/>
        </authorList>
    </citation>
    <scope>NUCLEOTIDE SEQUENCE [LARGE SCALE GENOMIC DNA]</scope>
    <source>
        <strain evidence="1 2">NCTC9128</strain>
    </source>
</reference>
<evidence type="ECO:0000313" key="1">
    <source>
        <dbReference type="EMBL" id="SQC09608.1"/>
    </source>
</evidence>
<dbReference type="Pfam" id="PF04246">
    <property type="entry name" value="RseC_MucC"/>
    <property type="match status" value="1"/>
</dbReference>
<dbReference type="Proteomes" id="UP000251088">
    <property type="component" value="Unassembled WGS sequence"/>
</dbReference>